<feature type="domain" description="LysM" evidence="5">
    <location>
        <begin position="107"/>
        <end position="154"/>
    </location>
</feature>
<comment type="caution">
    <text evidence="6">The sequence shown here is derived from an EMBL/GenBank/DDBJ whole genome shotgun (WGS) entry which is preliminary data.</text>
</comment>
<feature type="domain" description="LysM" evidence="5">
    <location>
        <begin position="194"/>
        <end position="241"/>
    </location>
</feature>
<evidence type="ECO:0000259" key="5">
    <source>
        <dbReference type="PROSITE" id="PS51782"/>
    </source>
</evidence>
<evidence type="ECO:0000256" key="2">
    <source>
        <dbReference type="ARBA" id="ARBA00022729"/>
    </source>
</evidence>
<evidence type="ECO:0000313" key="7">
    <source>
        <dbReference type="Proteomes" id="UP000799444"/>
    </source>
</evidence>
<accession>A0A9P4UYJ3</accession>
<dbReference type="SMART" id="SM00257">
    <property type="entry name" value="LysM"/>
    <property type="match status" value="3"/>
</dbReference>
<feature type="region of interest" description="Disordered" evidence="4">
    <location>
        <begin position="249"/>
        <end position="273"/>
    </location>
</feature>
<dbReference type="Pfam" id="PF01476">
    <property type="entry name" value="LysM"/>
    <property type="match status" value="2"/>
</dbReference>
<dbReference type="OrthoDB" id="2281372at2759"/>
<protein>
    <recommendedName>
        <fullName evidence="5">LysM domain-containing protein</fullName>
    </recommendedName>
</protein>
<dbReference type="AlphaFoldDB" id="A0A9P4UYJ3"/>
<name>A0A9P4UYJ3_9PLEO</name>
<dbReference type="PANTHER" id="PTHR34997">
    <property type="entry name" value="AM15"/>
    <property type="match status" value="1"/>
</dbReference>
<feature type="non-terminal residue" evidence="6">
    <location>
        <position position="332"/>
    </location>
</feature>
<dbReference type="InterPro" id="IPR036779">
    <property type="entry name" value="LysM_dom_sf"/>
</dbReference>
<evidence type="ECO:0000313" key="6">
    <source>
        <dbReference type="EMBL" id="KAF2731444.1"/>
    </source>
</evidence>
<reference evidence="6" key="1">
    <citation type="journal article" date="2020" name="Stud. Mycol.">
        <title>101 Dothideomycetes genomes: a test case for predicting lifestyles and emergence of pathogens.</title>
        <authorList>
            <person name="Haridas S."/>
            <person name="Albert R."/>
            <person name="Binder M."/>
            <person name="Bloem J."/>
            <person name="Labutti K."/>
            <person name="Salamov A."/>
            <person name="Andreopoulos B."/>
            <person name="Baker S."/>
            <person name="Barry K."/>
            <person name="Bills G."/>
            <person name="Bluhm B."/>
            <person name="Cannon C."/>
            <person name="Castanera R."/>
            <person name="Culley D."/>
            <person name="Daum C."/>
            <person name="Ezra D."/>
            <person name="Gonzalez J."/>
            <person name="Henrissat B."/>
            <person name="Kuo A."/>
            <person name="Liang C."/>
            <person name="Lipzen A."/>
            <person name="Lutzoni F."/>
            <person name="Magnuson J."/>
            <person name="Mondo S."/>
            <person name="Nolan M."/>
            <person name="Ohm R."/>
            <person name="Pangilinan J."/>
            <person name="Park H.-J."/>
            <person name="Ramirez L."/>
            <person name="Alfaro M."/>
            <person name="Sun H."/>
            <person name="Tritt A."/>
            <person name="Yoshinaga Y."/>
            <person name="Zwiers L.-H."/>
            <person name="Turgeon B."/>
            <person name="Goodwin S."/>
            <person name="Spatafora J."/>
            <person name="Crous P."/>
            <person name="Grigoriev I."/>
        </authorList>
    </citation>
    <scope>NUCLEOTIDE SEQUENCE</scope>
    <source>
        <strain evidence="6">CBS 125425</strain>
    </source>
</reference>
<evidence type="ECO:0000256" key="4">
    <source>
        <dbReference type="SAM" id="MobiDB-lite"/>
    </source>
</evidence>
<dbReference type="SUPFAM" id="SSF54106">
    <property type="entry name" value="LysM domain"/>
    <property type="match status" value="3"/>
</dbReference>
<sequence length="332" mass="36200">VKRQDGPVDPGTAPDCTYFDTALDATYTCDWFESSWSLSHADFVDWNPSVKSDCKGIKVGNSYCVEVNNGLPRPSTKTSATRTTTPSATKTPKPAPTQSGLIETCTKFYKAVADDTCNSVVAKYGTFTFATFLQWNPAIKEDCSGLWADYYYCVAVPGTPTQKPSTTKPKTTATPTKSSGPSPTQSGLISTCTRFYKAKSGDTCQKLVDRYGTFTLSQFQKWNPAVGADCSGLWVDYYYCIGIPGTPTSKTTKSTPKSTKPPTPTQTCNPKAPEPTQPGAVCGCAKWHKVVDGNTCETIEKQYRISKAEFNKWNPKVGADCKTLWLGYYVCV</sequence>
<dbReference type="Gene3D" id="3.10.350.10">
    <property type="entry name" value="LysM domain"/>
    <property type="match status" value="4"/>
</dbReference>
<evidence type="ECO:0000256" key="1">
    <source>
        <dbReference type="ARBA" id="ARBA00022669"/>
    </source>
</evidence>
<dbReference type="InterPro" id="IPR052210">
    <property type="entry name" value="LysM1-like"/>
</dbReference>
<dbReference type="PANTHER" id="PTHR34997:SF2">
    <property type="entry name" value="LYSM DOMAIN-CONTAINING PROTEIN-RELATED"/>
    <property type="match status" value="1"/>
</dbReference>
<feature type="domain" description="LysM" evidence="5">
    <location>
        <begin position="286"/>
        <end position="332"/>
    </location>
</feature>
<feature type="compositionally biased region" description="Low complexity" evidence="4">
    <location>
        <begin position="249"/>
        <end position="258"/>
    </location>
</feature>
<feature type="non-terminal residue" evidence="6">
    <location>
        <position position="1"/>
    </location>
</feature>
<feature type="region of interest" description="Disordered" evidence="4">
    <location>
        <begin position="74"/>
        <end position="98"/>
    </location>
</feature>
<dbReference type="InterPro" id="IPR018392">
    <property type="entry name" value="LysM"/>
</dbReference>
<organism evidence="6 7">
    <name type="scientific">Polyplosphaeria fusca</name>
    <dbReference type="NCBI Taxonomy" id="682080"/>
    <lineage>
        <taxon>Eukaryota</taxon>
        <taxon>Fungi</taxon>
        <taxon>Dikarya</taxon>
        <taxon>Ascomycota</taxon>
        <taxon>Pezizomycotina</taxon>
        <taxon>Dothideomycetes</taxon>
        <taxon>Pleosporomycetidae</taxon>
        <taxon>Pleosporales</taxon>
        <taxon>Tetraplosphaeriaceae</taxon>
        <taxon>Polyplosphaeria</taxon>
    </lineage>
</organism>
<feature type="compositionally biased region" description="Low complexity" evidence="4">
    <location>
        <begin position="74"/>
        <end position="92"/>
    </location>
</feature>
<dbReference type="GO" id="GO:0008061">
    <property type="term" value="F:chitin binding"/>
    <property type="evidence" value="ECO:0007669"/>
    <property type="project" value="UniProtKB-KW"/>
</dbReference>
<keyword evidence="1" id="KW-0147">Chitin-binding</keyword>
<gene>
    <name evidence="6" type="ORF">EJ04DRAFT_394902</name>
</gene>
<keyword evidence="3" id="KW-0843">Virulence</keyword>
<keyword evidence="7" id="KW-1185">Reference proteome</keyword>
<dbReference type="Proteomes" id="UP000799444">
    <property type="component" value="Unassembled WGS sequence"/>
</dbReference>
<keyword evidence="2" id="KW-0732">Signal</keyword>
<dbReference type="PROSITE" id="PS51782">
    <property type="entry name" value="LYSM"/>
    <property type="match status" value="3"/>
</dbReference>
<evidence type="ECO:0000256" key="3">
    <source>
        <dbReference type="ARBA" id="ARBA00023026"/>
    </source>
</evidence>
<dbReference type="CDD" id="cd00118">
    <property type="entry name" value="LysM"/>
    <property type="match status" value="3"/>
</dbReference>
<proteinExistence type="predicted"/>
<feature type="region of interest" description="Disordered" evidence="4">
    <location>
        <begin position="161"/>
        <end position="186"/>
    </location>
</feature>
<dbReference type="EMBL" id="ML996195">
    <property type="protein sequence ID" value="KAF2731444.1"/>
    <property type="molecule type" value="Genomic_DNA"/>
</dbReference>